<keyword evidence="10" id="KW-0119">Carbohydrate metabolism</keyword>
<dbReference type="SUPFAM" id="SSF51735">
    <property type="entry name" value="NAD(P)-binding Rossmann-fold domains"/>
    <property type="match status" value="1"/>
</dbReference>
<proteinExistence type="inferred from homology"/>
<dbReference type="GO" id="GO:0006012">
    <property type="term" value="P:galactose metabolic process"/>
    <property type="evidence" value="ECO:0007669"/>
    <property type="project" value="UniProtKB-UniPathway"/>
</dbReference>
<dbReference type="UniPathway" id="UPA00214"/>
<dbReference type="GO" id="GO:0003978">
    <property type="term" value="F:UDP-glucose 4-epimerase activity"/>
    <property type="evidence" value="ECO:0007669"/>
    <property type="project" value="UniProtKB-UniRule"/>
</dbReference>
<evidence type="ECO:0000313" key="13">
    <source>
        <dbReference type="Proteomes" id="UP000009877"/>
    </source>
</evidence>
<dbReference type="InterPro" id="IPR001509">
    <property type="entry name" value="Epimerase_deHydtase"/>
</dbReference>
<comment type="pathway">
    <text evidence="3 10">Carbohydrate metabolism; galactose metabolism.</text>
</comment>
<keyword evidence="7 10" id="KW-0520">NAD</keyword>
<evidence type="ECO:0000256" key="7">
    <source>
        <dbReference type="ARBA" id="ARBA00023027"/>
    </source>
</evidence>
<name>M2YA94_9MICC</name>
<evidence type="ECO:0000256" key="9">
    <source>
        <dbReference type="ARBA" id="ARBA00023235"/>
    </source>
</evidence>
<dbReference type="PRINTS" id="PR01713">
    <property type="entry name" value="NUCEPIMERASE"/>
</dbReference>
<comment type="similarity">
    <text evidence="4 10">Belongs to the NAD(P)-dependent epimerase/dehydratase family.</text>
</comment>
<dbReference type="EMBL" id="ANHZ02000032">
    <property type="protein sequence ID" value="EME35554.1"/>
    <property type="molecule type" value="Genomic_DNA"/>
</dbReference>
<dbReference type="GO" id="GO:0005829">
    <property type="term" value="C:cytosol"/>
    <property type="evidence" value="ECO:0007669"/>
    <property type="project" value="TreeGrafter"/>
</dbReference>
<keyword evidence="9 10" id="KW-0413">Isomerase</keyword>
<dbReference type="Proteomes" id="UP000009877">
    <property type="component" value="Unassembled WGS sequence"/>
</dbReference>
<evidence type="ECO:0000256" key="3">
    <source>
        <dbReference type="ARBA" id="ARBA00004947"/>
    </source>
</evidence>
<comment type="caution">
    <text evidence="12">The sequence shown here is derived from an EMBL/GenBank/DDBJ whole genome shotgun (WGS) entry which is preliminary data.</text>
</comment>
<evidence type="ECO:0000256" key="4">
    <source>
        <dbReference type="ARBA" id="ARBA00007637"/>
    </source>
</evidence>
<sequence>MRILVTGGTGYIGSHTVLALLQAEHDVIVLDNLANSSKTSLERVHQLAGREVLGFEEVDLLDQPGLNRVFEQWKPEAVIHFAGLKAVGESNEKPLWYYSNNVGGTLNLLHAMEDSGCRTIVFSSSATVYGDVETMPLTEKLDKDATNPYGRTKEQIEDILADIAASDDRWNVALLRYFNPVGAHESGIIGEDPTGIPNNLMPFVAQVAVGRREKLKVFGGDYPTPDGTGVRDYIHVVDLADGHVRALEWLADHGGAKIWNLGTGRGYSVLEVREAFEKASGVEIPYEIVDRRPGDVAINYADPASALADLGWSADRDMDTMCRDHWNWQKANPMGYGS</sequence>
<evidence type="ECO:0000256" key="2">
    <source>
        <dbReference type="ARBA" id="ARBA00001911"/>
    </source>
</evidence>
<evidence type="ECO:0000256" key="1">
    <source>
        <dbReference type="ARBA" id="ARBA00000083"/>
    </source>
</evidence>
<protein>
    <recommendedName>
        <fullName evidence="6 10">UDP-glucose 4-epimerase</fullName>
        <ecNumber evidence="5 10">5.1.3.2</ecNumber>
    </recommendedName>
</protein>
<dbReference type="Gene3D" id="3.90.25.10">
    <property type="entry name" value="UDP-galactose 4-epimerase, domain 1"/>
    <property type="match status" value="1"/>
</dbReference>
<accession>M2YA94</accession>
<organism evidence="12 13">
    <name type="scientific">Kocuria palustris PEL</name>
    <dbReference type="NCBI Taxonomy" id="1236550"/>
    <lineage>
        <taxon>Bacteria</taxon>
        <taxon>Bacillati</taxon>
        <taxon>Actinomycetota</taxon>
        <taxon>Actinomycetes</taxon>
        <taxon>Micrococcales</taxon>
        <taxon>Micrococcaceae</taxon>
        <taxon>Kocuria</taxon>
    </lineage>
</organism>
<dbReference type="InterPro" id="IPR036291">
    <property type="entry name" value="NAD(P)-bd_dom_sf"/>
</dbReference>
<evidence type="ECO:0000256" key="6">
    <source>
        <dbReference type="ARBA" id="ARBA00018569"/>
    </source>
</evidence>
<comment type="catalytic activity">
    <reaction evidence="1 10">
        <text>UDP-alpha-D-glucose = UDP-alpha-D-galactose</text>
        <dbReference type="Rhea" id="RHEA:22168"/>
        <dbReference type="ChEBI" id="CHEBI:58885"/>
        <dbReference type="ChEBI" id="CHEBI:66914"/>
        <dbReference type="EC" id="5.1.3.2"/>
    </reaction>
</comment>
<gene>
    <name evidence="12" type="ORF">C884_01689</name>
</gene>
<evidence type="ECO:0000259" key="11">
    <source>
        <dbReference type="Pfam" id="PF01370"/>
    </source>
</evidence>
<comment type="cofactor">
    <cofactor evidence="2 10">
        <name>NAD(+)</name>
        <dbReference type="ChEBI" id="CHEBI:57540"/>
    </cofactor>
</comment>
<reference evidence="12 13" key="1">
    <citation type="journal article" date="2014" name="Genome Announc.">
        <title>Draft Genome Sequence of Kocuria palustris PEL.</title>
        <authorList>
            <person name="Sharma G."/>
            <person name="Khatri I."/>
            <person name="Subramanian S."/>
        </authorList>
    </citation>
    <scope>NUCLEOTIDE SEQUENCE [LARGE SCALE GENOMIC DNA]</scope>
    <source>
        <strain evidence="12 13">PEL</strain>
    </source>
</reference>
<dbReference type="STRING" id="71999.KPaMU14_03450"/>
<dbReference type="PANTHER" id="PTHR43725:SF47">
    <property type="entry name" value="UDP-GLUCOSE 4-EPIMERASE"/>
    <property type="match status" value="1"/>
</dbReference>
<dbReference type="EC" id="5.1.3.2" evidence="5 10"/>
<keyword evidence="8" id="KW-0299">Galactose metabolism</keyword>
<dbReference type="Pfam" id="PF01370">
    <property type="entry name" value="Epimerase"/>
    <property type="match status" value="1"/>
</dbReference>
<feature type="domain" description="NAD-dependent epimerase/dehydratase" evidence="11">
    <location>
        <begin position="3"/>
        <end position="262"/>
    </location>
</feature>
<evidence type="ECO:0000256" key="8">
    <source>
        <dbReference type="ARBA" id="ARBA00023144"/>
    </source>
</evidence>
<dbReference type="NCBIfam" id="NF007956">
    <property type="entry name" value="PRK10675.1"/>
    <property type="match status" value="1"/>
</dbReference>
<dbReference type="RefSeq" id="WP_006215787.1">
    <property type="nucleotide sequence ID" value="NZ_ANHZ02000032.1"/>
</dbReference>
<dbReference type="InterPro" id="IPR005886">
    <property type="entry name" value="UDP_G4E"/>
</dbReference>
<comment type="subunit">
    <text evidence="10">Homodimer.</text>
</comment>
<dbReference type="AlphaFoldDB" id="M2YA94"/>
<dbReference type="CDD" id="cd05247">
    <property type="entry name" value="UDP_G4E_1_SDR_e"/>
    <property type="match status" value="1"/>
</dbReference>
<evidence type="ECO:0000313" key="12">
    <source>
        <dbReference type="EMBL" id="EME35554.1"/>
    </source>
</evidence>
<dbReference type="NCBIfam" id="TIGR01179">
    <property type="entry name" value="galE"/>
    <property type="match status" value="1"/>
</dbReference>
<dbReference type="PANTHER" id="PTHR43725">
    <property type="entry name" value="UDP-GLUCOSE 4-EPIMERASE"/>
    <property type="match status" value="1"/>
</dbReference>
<evidence type="ECO:0000256" key="10">
    <source>
        <dbReference type="RuleBase" id="RU366046"/>
    </source>
</evidence>
<evidence type="ECO:0000256" key="5">
    <source>
        <dbReference type="ARBA" id="ARBA00013189"/>
    </source>
</evidence>
<dbReference type="Gene3D" id="3.40.50.720">
    <property type="entry name" value="NAD(P)-binding Rossmann-like Domain"/>
    <property type="match status" value="1"/>
</dbReference>
<keyword evidence="13" id="KW-1185">Reference proteome</keyword>